<evidence type="ECO:0000256" key="4">
    <source>
        <dbReference type="PROSITE-ProRule" id="PRU00169"/>
    </source>
</evidence>
<evidence type="ECO:0000259" key="5">
    <source>
        <dbReference type="PROSITE" id="PS50043"/>
    </source>
</evidence>
<dbReference type="PANTHER" id="PTHR45566:SF2">
    <property type="entry name" value="NARL SUBFAMILY"/>
    <property type="match status" value="1"/>
</dbReference>
<keyword evidence="3" id="KW-0238">DNA-binding</keyword>
<dbReference type="PROSITE" id="PS50043">
    <property type="entry name" value="HTH_LUXR_2"/>
    <property type="match status" value="1"/>
</dbReference>
<protein>
    <submittedName>
        <fullName evidence="7">Response regulator transcription factor</fullName>
    </submittedName>
</protein>
<dbReference type="InterPro" id="IPR000792">
    <property type="entry name" value="Tscrpt_reg_LuxR_C"/>
</dbReference>
<sequence>MCFFYGCFSPLGFFFFFWATHMIHSVFIVDDHPLICAGIQALLDSYHYAIVGIAQKGDMLITELHQLRPDVLLLDLTMPGRAGIPLIADIKRALPEQKIIIFTASESLFYQRCCLQLGVEGYVYKRGELDTLITAIKEVERGNRFYPVTHAAADAGELIESEKLMSLTRRELVVLVKLASGMSNKEIASQLQLSSKTVSTYKIKILRKLGLKGISGINMTAKLNALI</sequence>
<evidence type="ECO:0000313" key="8">
    <source>
        <dbReference type="Proteomes" id="UP001362100"/>
    </source>
</evidence>
<dbReference type="CDD" id="cd06170">
    <property type="entry name" value="LuxR_C_like"/>
    <property type="match status" value="1"/>
</dbReference>
<feature type="domain" description="HTH luxR-type" evidence="5">
    <location>
        <begin position="160"/>
        <end position="225"/>
    </location>
</feature>
<dbReference type="InterPro" id="IPR051015">
    <property type="entry name" value="EvgA-like"/>
</dbReference>
<dbReference type="Proteomes" id="UP001362100">
    <property type="component" value="Unassembled WGS sequence"/>
</dbReference>
<keyword evidence="8" id="KW-1185">Reference proteome</keyword>
<dbReference type="SMART" id="SM00448">
    <property type="entry name" value="REC"/>
    <property type="match status" value="1"/>
</dbReference>
<dbReference type="Gene3D" id="3.40.50.2300">
    <property type="match status" value="1"/>
</dbReference>
<organism evidence="7 8">
    <name type="scientific">Pantoea nemavictus</name>
    <dbReference type="NCBI Taxonomy" id="2726955"/>
    <lineage>
        <taxon>Bacteria</taxon>
        <taxon>Pseudomonadati</taxon>
        <taxon>Pseudomonadota</taxon>
        <taxon>Gammaproteobacteria</taxon>
        <taxon>Enterobacterales</taxon>
        <taxon>Erwiniaceae</taxon>
        <taxon>Pantoea</taxon>
    </lineage>
</organism>
<keyword evidence="1 4" id="KW-0597">Phosphoprotein</keyword>
<dbReference type="InterPro" id="IPR011006">
    <property type="entry name" value="CheY-like_superfamily"/>
</dbReference>
<dbReference type="RefSeq" id="WP_235440713.1">
    <property type="nucleotide sequence ID" value="NZ_JACAWY010000001.1"/>
</dbReference>
<dbReference type="SUPFAM" id="SSF52172">
    <property type="entry name" value="CheY-like"/>
    <property type="match status" value="1"/>
</dbReference>
<dbReference type="InterPro" id="IPR001789">
    <property type="entry name" value="Sig_transdc_resp-reg_receiver"/>
</dbReference>
<feature type="domain" description="Response regulatory" evidence="6">
    <location>
        <begin position="25"/>
        <end position="140"/>
    </location>
</feature>
<dbReference type="InterPro" id="IPR058245">
    <property type="entry name" value="NreC/VraR/RcsB-like_REC"/>
</dbReference>
<evidence type="ECO:0000256" key="1">
    <source>
        <dbReference type="ARBA" id="ARBA00022553"/>
    </source>
</evidence>
<dbReference type="EMBL" id="JBBGZW010000001">
    <property type="protein sequence ID" value="MEJ5044811.1"/>
    <property type="molecule type" value="Genomic_DNA"/>
</dbReference>
<dbReference type="Pfam" id="PF00196">
    <property type="entry name" value="GerE"/>
    <property type="match status" value="1"/>
</dbReference>
<feature type="modified residue" description="4-aspartylphosphate" evidence="4">
    <location>
        <position position="75"/>
    </location>
</feature>
<dbReference type="PROSITE" id="PS50110">
    <property type="entry name" value="RESPONSE_REGULATORY"/>
    <property type="match status" value="1"/>
</dbReference>
<accession>A0ABU8PPZ7</accession>
<keyword evidence="2" id="KW-0902">Two-component regulatory system</keyword>
<evidence type="ECO:0000256" key="3">
    <source>
        <dbReference type="ARBA" id="ARBA00023125"/>
    </source>
</evidence>
<dbReference type="CDD" id="cd17535">
    <property type="entry name" value="REC_NarL-like"/>
    <property type="match status" value="1"/>
</dbReference>
<evidence type="ECO:0000259" key="6">
    <source>
        <dbReference type="PROSITE" id="PS50110"/>
    </source>
</evidence>
<proteinExistence type="predicted"/>
<dbReference type="PANTHER" id="PTHR45566">
    <property type="entry name" value="HTH-TYPE TRANSCRIPTIONAL REGULATOR YHJB-RELATED"/>
    <property type="match status" value="1"/>
</dbReference>
<dbReference type="InterPro" id="IPR016032">
    <property type="entry name" value="Sig_transdc_resp-reg_C-effctor"/>
</dbReference>
<gene>
    <name evidence="7" type="ORF">WH298_06250</name>
</gene>
<dbReference type="SMART" id="SM00421">
    <property type="entry name" value="HTH_LUXR"/>
    <property type="match status" value="1"/>
</dbReference>
<dbReference type="Pfam" id="PF00072">
    <property type="entry name" value="Response_reg"/>
    <property type="match status" value="1"/>
</dbReference>
<reference evidence="7 8" key="1">
    <citation type="submission" date="2023-12" db="EMBL/GenBank/DDBJ databases">
        <title>Gut-associated functions are favored during microbiome assembly across C. elegans life.</title>
        <authorList>
            <person name="Zimmermann J."/>
        </authorList>
    </citation>
    <scope>NUCLEOTIDE SEQUENCE [LARGE SCALE GENOMIC DNA]</scope>
    <source>
        <strain evidence="7 8">BIGb0393</strain>
    </source>
</reference>
<dbReference type="SUPFAM" id="SSF46894">
    <property type="entry name" value="C-terminal effector domain of the bipartite response regulators"/>
    <property type="match status" value="1"/>
</dbReference>
<comment type="caution">
    <text evidence="7">The sequence shown here is derived from an EMBL/GenBank/DDBJ whole genome shotgun (WGS) entry which is preliminary data.</text>
</comment>
<evidence type="ECO:0000313" key="7">
    <source>
        <dbReference type="EMBL" id="MEJ5044811.1"/>
    </source>
</evidence>
<evidence type="ECO:0000256" key="2">
    <source>
        <dbReference type="ARBA" id="ARBA00023012"/>
    </source>
</evidence>
<dbReference type="PRINTS" id="PR00038">
    <property type="entry name" value="HTHLUXR"/>
</dbReference>
<name>A0ABU8PPZ7_9GAMM</name>